<feature type="region of interest" description="Disordered" evidence="1">
    <location>
        <begin position="1"/>
        <end position="107"/>
    </location>
</feature>
<evidence type="ECO:0000313" key="2">
    <source>
        <dbReference type="RefSeq" id="XP_016440372.1"/>
    </source>
</evidence>
<dbReference type="RefSeq" id="XP_016440372.1">
    <property type="nucleotide sequence ID" value="XM_016584886.1"/>
</dbReference>
<reference evidence="2" key="1">
    <citation type="submission" date="2025-08" db="UniProtKB">
        <authorList>
            <consortium name="RefSeq"/>
        </authorList>
    </citation>
    <scope>IDENTIFICATION</scope>
</reference>
<dbReference type="PaxDb" id="4097-A0A1S3XL38"/>
<feature type="compositionally biased region" description="Basic and acidic residues" evidence="1">
    <location>
        <begin position="226"/>
        <end position="240"/>
    </location>
</feature>
<feature type="compositionally biased region" description="Basic residues" evidence="1">
    <location>
        <begin position="48"/>
        <end position="58"/>
    </location>
</feature>
<proteinExistence type="predicted"/>
<feature type="compositionally biased region" description="Low complexity" evidence="1">
    <location>
        <begin position="98"/>
        <end position="107"/>
    </location>
</feature>
<gene>
    <name evidence="2" type="primary">LOC107766146</name>
</gene>
<dbReference type="AlphaFoldDB" id="A0A1S3XL38"/>
<dbReference type="KEGG" id="nta:107766146"/>
<feature type="region of interest" description="Disordered" evidence="1">
    <location>
        <begin position="127"/>
        <end position="331"/>
    </location>
</feature>
<protein>
    <submittedName>
        <fullName evidence="2">Nucleolar and coiled-body phosphoprotein 1-like</fullName>
    </submittedName>
</protein>
<sequence length="331" mass="36019">MSNSQDNPGTPLPPSPFNSSSTTPPSASPKPRLRRVKILARKTVASRALRKSLNKRLKSSQVKESQAPNSDSSSESESYQSATKGEGHGSSDSEKIQESPSEVSSSVIENLETRFVLVGPIRDVELPGICRSGEESGMKSGGSGSGEVAEGLVHLSTQRDEPIPSTEEILANILKKVGASYDPKKRRTPTTKAPNVPKPSKKRKASSPTHTTSSLPRGRATRRKVKQSEADLQRALEESKKKRKDKGKGKIAESSEAVEEEEMELVHQERGTTVEVLTPKPKNPKKSSSVPMTDEPTLAKRIRSAIKTKQSKVSDDDNWSGEEEENDSEKE</sequence>
<feature type="compositionally biased region" description="Basic residues" evidence="1">
    <location>
        <begin position="31"/>
        <end position="40"/>
    </location>
</feature>
<dbReference type="OrthoDB" id="1243394at2759"/>
<accession>A0A1S3XL38</accession>
<feature type="compositionally biased region" description="Acidic residues" evidence="1">
    <location>
        <begin position="316"/>
        <end position="331"/>
    </location>
</feature>
<evidence type="ECO:0000256" key="1">
    <source>
        <dbReference type="SAM" id="MobiDB-lite"/>
    </source>
</evidence>
<name>A0A1S3XL38_TOBAC</name>
<feature type="compositionally biased region" description="Basic residues" evidence="1">
    <location>
        <begin position="300"/>
        <end position="310"/>
    </location>
</feature>
<feature type="compositionally biased region" description="Basic and acidic residues" evidence="1">
    <location>
        <begin position="85"/>
        <end position="97"/>
    </location>
</feature>
<organism evidence="2">
    <name type="scientific">Nicotiana tabacum</name>
    <name type="common">Common tobacco</name>
    <dbReference type="NCBI Taxonomy" id="4097"/>
    <lineage>
        <taxon>Eukaryota</taxon>
        <taxon>Viridiplantae</taxon>
        <taxon>Streptophyta</taxon>
        <taxon>Embryophyta</taxon>
        <taxon>Tracheophyta</taxon>
        <taxon>Spermatophyta</taxon>
        <taxon>Magnoliopsida</taxon>
        <taxon>eudicotyledons</taxon>
        <taxon>Gunneridae</taxon>
        <taxon>Pentapetalae</taxon>
        <taxon>asterids</taxon>
        <taxon>lamiids</taxon>
        <taxon>Solanales</taxon>
        <taxon>Solanaceae</taxon>
        <taxon>Nicotianoideae</taxon>
        <taxon>Nicotianeae</taxon>
        <taxon>Nicotiana</taxon>
    </lineage>
</organism>
<feature type="compositionally biased region" description="Low complexity" evidence="1">
    <location>
        <begin position="64"/>
        <end position="81"/>
    </location>
</feature>